<comment type="caution">
    <text evidence="1">The sequence shown here is derived from an EMBL/GenBank/DDBJ whole genome shotgun (WGS) entry which is preliminary data.</text>
</comment>
<dbReference type="EMBL" id="JAWDGP010004190">
    <property type="protein sequence ID" value="KAK3766947.1"/>
    <property type="molecule type" value="Genomic_DNA"/>
</dbReference>
<keyword evidence="2" id="KW-1185">Reference proteome</keyword>
<sequence length="139" mass="16152">MRSAELVQYLHFIHCPQHCYQMSIMRSAELVQYLHFIHCPQHCYQMYECAWRSAVHESNDDRTTVCKLRGEAQKYRHLLGRCNNSGAAIGPQSSVRVCCRCNEQSQPCWCQNEFSQMSDEMKVRVGWPGLLQPAWPTLG</sequence>
<gene>
    <name evidence="1" type="ORF">RRG08_040466</name>
</gene>
<dbReference type="AlphaFoldDB" id="A0AAE0ZEK1"/>
<name>A0AAE0ZEK1_9GAST</name>
<accession>A0AAE0ZEK1</accession>
<evidence type="ECO:0000313" key="2">
    <source>
        <dbReference type="Proteomes" id="UP001283361"/>
    </source>
</evidence>
<reference evidence="1" key="1">
    <citation type="journal article" date="2023" name="G3 (Bethesda)">
        <title>A reference genome for the long-term kleptoplast-retaining sea slug Elysia crispata morphotype clarki.</title>
        <authorList>
            <person name="Eastman K.E."/>
            <person name="Pendleton A.L."/>
            <person name="Shaikh M.A."/>
            <person name="Suttiyut T."/>
            <person name="Ogas R."/>
            <person name="Tomko P."/>
            <person name="Gavelis G."/>
            <person name="Widhalm J.R."/>
            <person name="Wisecaver J.H."/>
        </authorList>
    </citation>
    <scope>NUCLEOTIDE SEQUENCE</scope>
    <source>
        <strain evidence="1">ECLA1</strain>
    </source>
</reference>
<proteinExistence type="predicted"/>
<organism evidence="1 2">
    <name type="scientific">Elysia crispata</name>
    <name type="common">lettuce slug</name>
    <dbReference type="NCBI Taxonomy" id="231223"/>
    <lineage>
        <taxon>Eukaryota</taxon>
        <taxon>Metazoa</taxon>
        <taxon>Spiralia</taxon>
        <taxon>Lophotrochozoa</taxon>
        <taxon>Mollusca</taxon>
        <taxon>Gastropoda</taxon>
        <taxon>Heterobranchia</taxon>
        <taxon>Euthyneura</taxon>
        <taxon>Panpulmonata</taxon>
        <taxon>Sacoglossa</taxon>
        <taxon>Placobranchoidea</taxon>
        <taxon>Plakobranchidae</taxon>
        <taxon>Elysia</taxon>
    </lineage>
</organism>
<evidence type="ECO:0000313" key="1">
    <source>
        <dbReference type="EMBL" id="KAK3766947.1"/>
    </source>
</evidence>
<protein>
    <submittedName>
        <fullName evidence="1">Uncharacterized protein</fullName>
    </submittedName>
</protein>
<dbReference type="Proteomes" id="UP001283361">
    <property type="component" value="Unassembled WGS sequence"/>
</dbReference>